<dbReference type="EMBL" id="UINC01020240">
    <property type="protein sequence ID" value="SVA85167.1"/>
    <property type="molecule type" value="Genomic_DNA"/>
</dbReference>
<dbReference type="AlphaFoldDB" id="A0A381Z8T4"/>
<protein>
    <recommendedName>
        <fullName evidence="6">GHMP kinase N-terminal domain-containing protein</fullName>
    </recommendedName>
</protein>
<dbReference type="InterPro" id="IPR014721">
    <property type="entry name" value="Ribsml_uS5_D2-typ_fold_subgr"/>
</dbReference>
<keyword evidence="1" id="KW-0808">Transferase</keyword>
<gene>
    <name evidence="7" type="ORF">METZ01_LOCUS138021</name>
</gene>
<evidence type="ECO:0000256" key="2">
    <source>
        <dbReference type="ARBA" id="ARBA00022741"/>
    </source>
</evidence>
<sequence length="187" mass="19526">VLAPAKVTLSLRITGVRDDGYHLIDAEMTTVDLYDHLTLSDGDGLEVIEAGCGLPVPDGDQNLVSRALALVRRQAMVRIVKAIPAGVGLGGGSADAAAVLRWAAYGDPRGAAILGADVPFCLVGGRARVSGTGEVVEQRPFEERTITLLVPPLSCPTGEVYRRWDEMGGPSGETGNDLEPAAIDLVP</sequence>
<dbReference type="GO" id="GO:0050515">
    <property type="term" value="F:4-(cytidine 5'-diphospho)-2-C-methyl-D-erythritol kinase activity"/>
    <property type="evidence" value="ECO:0007669"/>
    <property type="project" value="TreeGrafter"/>
</dbReference>
<feature type="region of interest" description="Disordered" evidence="5">
    <location>
        <begin position="166"/>
        <end position="187"/>
    </location>
</feature>
<feature type="non-terminal residue" evidence="7">
    <location>
        <position position="187"/>
    </location>
</feature>
<feature type="domain" description="GHMP kinase N-terminal" evidence="6">
    <location>
        <begin position="62"/>
        <end position="104"/>
    </location>
</feature>
<keyword evidence="4" id="KW-0067">ATP-binding</keyword>
<reference evidence="7" key="1">
    <citation type="submission" date="2018-05" db="EMBL/GenBank/DDBJ databases">
        <authorList>
            <person name="Lanie J.A."/>
            <person name="Ng W.-L."/>
            <person name="Kazmierczak K.M."/>
            <person name="Andrzejewski T.M."/>
            <person name="Davidsen T.M."/>
            <person name="Wayne K.J."/>
            <person name="Tettelin H."/>
            <person name="Glass J.I."/>
            <person name="Rusch D."/>
            <person name="Podicherti R."/>
            <person name="Tsui H.-C.T."/>
            <person name="Winkler M.E."/>
        </authorList>
    </citation>
    <scope>NUCLEOTIDE SEQUENCE</scope>
</reference>
<dbReference type="Pfam" id="PF00288">
    <property type="entry name" value="GHMP_kinases_N"/>
    <property type="match status" value="1"/>
</dbReference>
<evidence type="ECO:0000256" key="4">
    <source>
        <dbReference type="ARBA" id="ARBA00022840"/>
    </source>
</evidence>
<proteinExistence type="predicted"/>
<keyword evidence="2" id="KW-0547">Nucleotide-binding</keyword>
<feature type="non-terminal residue" evidence="7">
    <location>
        <position position="1"/>
    </location>
</feature>
<dbReference type="PANTHER" id="PTHR43527:SF2">
    <property type="entry name" value="4-DIPHOSPHOCYTIDYL-2-C-METHYL-D-ERYTHRITOL KINASE, CHLOROPLASTIC"/>
    <property type="match status" value="1"/>
</dbReference>
<evidence type="ECO:0000259" key="6">
    <source>
        <dbReference type="Pfam" id="PF00288"/>
    </source>
</evidence>
<keyword evidence="3" id="KW-0418">Kinase</keyword>
<organism evidence="7">
    <name type="scientific">marine metagenome</name>
    <dbReference type="NCBI Taxonomy" id="408172"/>
    <lineage>
        <taxon>unclassified sequences</taxon>
        <taxon>metagenomes</taxon>
        <taxon>ecological metagenomes</taxon>
    </lineage>
</organism>
<evidence type="ECO:0000256" key="1">
    <source>
        <dbReference type="ARBA" id="ARBA00022679"/>
    </source>
</evidence>
<evidence type="ECO:0000256" key="5">
    <source>
        <dbReference type="SAM" id="MobiDB-lite"/>
    </source>
</evidence>
<dbReference type="SUPFAM" id="SSF54211">
    <property type="entry name" value="Ribosomal protein S5 domain 2-like"/>
    <property type="match status" value="1"/>
</dbReference>
<dbReference type="Gene3D" id="3.30.230.10">
    <property type="match status" value="1"/>
</dbReference>
<name>A0A381Z8T4_9ZZZZ</name>
<evidence type="ECO:0000313" key="7">
    <source>
        <dbReference type="EMBL" id="SVA85167.1"/>
    </source>
</evidence>
<evidence type="ECO:0000256" key="3">
    <source>
        <dbReference type="ARBA" id="ARBA00022777"/>
    </source>
</evidence>
<dbReference type="InterPro" id="IPR006204">
    <property type="entry name" value="GHMP_kinase_N_dom"/>
</dbReference>
<dbReference type="InterPro" id="IPR020568">
    <property type="entry name" value="Ribosomal_Su5_D2-typ_SF"/>
</dbReference>
<dbReference type="GO" id="GO:0005524">
    <property type="term" value="F:ATP binding"/>
    <property type="evidence" value="ECO:0007669"/>
    <property type="project" value="UniProtKB-KW"/>
</dbReference>
<accession>A0A381Z8T4</accession>
<dbReference type="PANTHER" id="PTHR43527">
    <property type="entry name" value="4-DIPHOSPHOCYTIDYL-2-C-METHYL-D-ERYTHRITOL KINASE, CHLOROPLASTIC"/>
    <property type="match status" value="1"/>
</dbReference>